<dbReference type="EMBL" id="JACGCM010001403">
    <property type="protein sequence ID" value="KAF6155763.1"/>
    <property type="molecule type" value="Genomic_DNA"/>
</dbReference>
<keyword evidence="5 7" id="KW-0067">ATP-binding</keyword>
<dbReference type="Gene3D" id="3.40.50.12780">
    <property type="entry name" value="N-terminal domain of ligase-like"/>
    <property type="match status" value="2"/>
</dbReference>
<comment type="caution">
    <text evidence="9">The sequence shown here is derived from an EMBL/GenBank/DDBJ whole genome shotgun (WGS) entry which is preliminary data.</text>
</comment>
<gene>
    <name evidence="9" type="ORF">GIB67_007410</name>
</gene>
<organism evidence="9 10">
    <name type="scientific">Kingdonia uniflora</name>
    <dbReference type="NCBI Taxonomy" id="39325"/>
    <lineage>
        <taxon>Eukaryota</taxon>
        <taxon>Viridiplantae</taxon>
        <taxon>Streptophyta</taxon>
        <taxon>Embryophyta</taxon>
        <taxon>Tracheophyta</taxon>
        <taxon>Spermatophyta</taxon>
        <taxon>Magnoliopsida</taxon>
        <taxon>Ranunculales</taxon>
        <taxon>Circaeasteraceae</taxon>
        <taxon>Kingdonia</taxon>
    </lineage>
</organism>
<keyword evidence="3 7" id="KW-0547">Nucleotide-binding</keyword>
<evidence type="ECO:0000256" key="5">
    <source>
        <dbReference type="ARBA" id="ARBA00022840"/>
    </source>
</evidence>
<name>A0A7J7MLJ3_9MAGN</name>
<dbReference type="AlphaFoldDB" id="A0A7J7MLJ3"/>
<dbReference type="GO" id="GO:0010025">
    <property type="term" value="P:wax biosynthetic process"/>
    <property type="evidence" value="ECO:0007669"/>
    <property type="project" value="TreeGrafter"/>
</dbReference>
<reference evidence="9 10" key="1">
    <citation type="journal article" date="2020" name="IScience">
        <title>Genome Sequencing of the Endangered Kingdonia uniflora (Circaeasteraceae, Ranunculales) Reveals Potential Mechanisms of Evolutionary Specialization.</title>
        <authorList>
            <person name="Sun Y."/>
            <person name="Deng T."/>
            <person name="Zhang A."/>
            <person name="Moore M.J."/>
            <person name="Landis J.B."/>
            <person name="Lin N."/>
            <person name="Zhang H."/>
            <person name="Zhang X."/>
            <person name="Huang J."/>
            <person name="Zhang X."/>
            <person name="Sun H."/>
            <person name="Wang H."/>
        </authorList>
    </citation>
    <scope>NUCLEOTIDE SEQUENCE [LARGE SCALE GENOMIC DNA]</scope>
    <source>
        <strain evidence="9">TB1705</strain>
        <tissue evidence="9">Leaf</tissue>
    </source>
</reference>
<dbReference type="GO" id="GO:0005524">
    <property type="term" value="F:ATP binding"/>
    <property type="evidence" value="ECO:0007669"/>
    <property type="project" value="UniProtKB-KW"/>
</dbReference>
<comment type="catalytic activity">
    <reaction evidence="7">
        <text>a long-chain fatty acid + ATP + CoA = a long-chain fatty acyl-CoA + AMP + diphosphate</text>
        <dbReference type="Rhea" id="RHEA:15421"/>
        <dbReference type="ChEBI" id="CHEBI:30616"/>
        <dbReference type="ChEBI" id="CHEBI:33019"/>
        <dbReference type="ChEBI" id="CHEBI:57287"/>
        <dbReference type="ChEBI" id="CHEBI:57560"/>
        <dbReference type="ChEBI" id="CHEBI:83139"/>
        <dbReference type="ChEBI" id="CHEBI:456215"/>
        <dbReference type="EC" id="6.2.1.3"/>
    </reaction>
</comment>
<keyword evidence="2 7" id="KW-0436">Ligase</keyword>
<dbReference type="GO" id="GO:0010143">
    <property type="term" value="P:cutin biosynthetic process"/>
    <property type="evidence" value="ECO:0007669"/>
    <property type="project" value="TreeGrafter"/>
</dbReference>
<sequence length="755" mass="84912">MTTPVYTIKVEEARPATGEKPSAGPVYRCIYAKDGLFEMPAGINSPWELFSQSVKKHSHNQMLGHRETVDGKAGPYVWHTYQEVYDEALRIGSAIRSRGINPGGRCGIYGSNCPEWIMTMEGCISQGIQYVPLYDTLGPNAVDFIINHAEVSLIFVQENKIQAIQKSLPNCISHLKTIVSFGEVTDEQKKEIEQFGVSCFSWKEFSSSGTTDYDLPPIAKGDIFTIMYTSGTTGDPKGVLLSNEAIISEVLCMDYIITETDNEMVVEDIYFSFLPLAHIFDQDARYLLEDLQELKPTLFCGVPRVFERIYAGILDKIESGGALKKRIFQYAYDYKLKYLKMGLKQEEAAPFFDKIIKVALGGRVRGIISGAAPIPNHVEEFLRVTSCAVLSQGYGLTESTAGCFTSLANVLPMMGTVGIPMPTIEARLESVPDMGYDALSEMPRGELCLRGNTLFSGYYKRQDLTDEVLVDGWFHTGDVGEWLPNGAMKIIDRKKNIFKLSQGEYISVENTESVFGQCPLIAAIWVYGNSFESFLVAVVIPDKKALEDWATTHNETGDFHSLCQNPRAKKYILDELNSTGRKHKLRGFEMLRAIHLETEPFDIERDLVTPTFKLKRPQLLKYYKALNPELNNYNQDMDIVYARVFIAYLMGNIFFPNANTSLLTGYLTALTDHHIIGASKFDWGTPIMTALYRGLDEVSILNNGKGKRSVTGFYALLELWFFEYCRVGMYLVKVSTPTMFIPVWVCREMKEPIGV</sequence>
<dbReference type="GO" id="GO:0005783">
    <property type="term" value="C:endoplasmic reticulum"/>
    <property type="evidence" value="ECO:0007669"/>
    <property type="project" value="TreeGrafter"/>
</dbReference>
<dbReference type="SUPFAM" id="SSF56801">
    <property type="entry name" value="Acetyl-CoA synthetase-like"/>
    <property type="match status" value="1"/>
</dbReference>
<dbReference type="InterPro" id="IPR020845">
    <property type="entry name" value="AMP-binding_CS"/>
</dbReference>
<dbReference type="PANTHER" id="PTHR43272">
    <property type="entry name" value="LONG-CHAIN-FATTY-ACID--COA LIGASE"/>
    <property type="match status" value="1"/>
</dbReference>
<comment type="function">
    <text evidence="7">Catalyzes the conversion of long-chain fatty acids to their active form acyl-CoAs for both synthesis of cellular lipids, and degradation via beta-oxidation.</text>
</comment>
<evidence type="ECO:0000256" key="6">
    <source>
        <dbReference type="ARBA" id="ARBA00026121"/>
    </source>
</evidence>
<evidence type="ECO:0000256" key="3">
    <source>
        <dbReference type="ARBA" id="ARBA00022741"/>
    </source>
</evidence>
<dbReference type="Pfam" id="PF00501">
    <property type="entry name" value="AMP-binding"/>
    <property type="match status" value="2"/>
</dbReference>
<dbReference type="GO" id="GO:0004467">
    <property type="term" value="F:long-chain fatty acid-CoA ligase activity"/>
    <property type="evidence" value="ECO:0007669"/>
    <property type="project" value="UniProtKB-EC"/>
</dbReference>
<accession>A0A7J7MLJ3</accession>
<dbReference type="InterPro" id="IPR042099">
    <property type="entry name" value="ANL_N_sf"/>
</dbReference>
<evidence type="ECO:0000313" key="9">
    <source>
        <dbReference type="EMBL" id="KAF6155763.1"/>
    </source>
</evidence>
<feature type="domain" description="AMP-dependent synthetase/ligase" evidence="8">
    <location>
        <begin position="66"/>
        <end position="281"/>
    </location>
</feature>
<keyword evidence="7" id="KW-0443">Lipid metabolism</keyword>
<dbReference type="InterPro" id="IPR045311">
    <property type="entry name" value="LC-FACS_euk"/>
</dbReference>
<comment type="similarity">
    <text evidence="1 7">Belongs to the ATP-dependent AMP-binding enzyme family.</text>
</comment>
<feature type="domain" description="AMP-dependent synthetase/ligase" evidence="8">
    <location>
        <begin position="283"/>
        <end position="459"/>
    </location>
</feature>
<dbReference type="PROSITE" id="PS00455">
    <property type="entry name" value="AMP_BINDING"/>
    <property type="match status" value="1"/>
</dbReference>
<evidence type="ECO:0000313" key="10">
    <source>
        <dbReference type="Proteomes" id="UP000541444"/>
    </source>
</evidence>
<protein>
    <recommendedName>
        <fullName evidence="6 7">Long-chain-fatty-acid--CoA ligase</fullName>
        <ecNumber evidence="6 7">6.2.1.3</ecNumber>
    </recommendedName>
</protein>
<dbReference type="InterPro" id="IPR000873">
    <property type="entry name" value="AMP-dep_synth/lig_dom"/>
</dbReference>
<evidence type="ECO:0000256" key="7">
    <source>
        <dbReference type="RuleBase" id="RU369030"/>
    </source>
</evidence>
<evidence type="ECO:0000256" key="2">
    <source>
        <dbReference type="ARBA" id="ARBA00022598"/>
    </source>
</evidence>
<evidence type="ECO:0000256" key="1">
    <source>
        <dbReference type="ARBA" id="ARBA00006432"/>
    </source>
</evidence>
<dbReference type="PANTHER" id="PTHR43272:SF4">
    <property type="entry name" value="LONG CHAIN ACYL-COA SYNTHETASE 2"/>
    <property type="match status" value="1"/>
</dbReference>
<keyword evidence="4 7" id="KW-0276">Fatty acid metabolism</keyword>
<evidence type="ECO:0000256" key="4">
    <source>
        <dbReference type="ARBA" id="ARBA00022832"/>
    </source>
</evidence>
<dbReference type="GO" id="GO:0016020">
    <property type="term" value="C:membrane"/>
    <property type="evidence" value="ECO:0007669"/>
    <property type="project" value="TreeGrafter"/>
</dbReference>
<keyword evidence="10" id="KW-1185">Reference proteome</keyword>
<dbReference type="Proteomes" id="UP000541444">
    <property type="component" value="Unassembled WGS sequence"/>
</dbReference>
<evidence type="ECO:0000259" key="8">
    <source>
        <dbReference type="Pfam" id="PF00501"/>
    </source>
</evidence>
<dbReference type="EC" id="6.2.1.3" evidence="6 7"/>
<dbReference type="OrthoDB" id="1700726at2759"/>
<proteinExistence type="inferred from homology"/>
<dbReference type="CDD" id="cd05927">
    <property type="entry name" value="LC-FACS_euk"/>
    <property type="match status" value="1"/>
</dbReference>